<comment type="catalytic activity">
    <reaction evidence="7">
        <text>Hydrolysis of oligopeptides, with broad specificity. Gly or Ala commonly occur as P1 or P1' residues, but more distant residues are also important, as is shown by the fact that Z-Gly-Pro-Gly-|-Gly-Pro-Ala is cleaved, but not Z-(Gly)(5).</text>
        <dbReference type="EC" id="3.4.24.70"/>
    </reaction>
</comment>
<dbReference type="Pfam" id="PF01432">
    <property type="entry name" value="Peptidase_M3"/>
    <property type="match status" value="1"/>
</dbReference>
<keyword evidence="5 9" id="KW-0862">Zinc</keyword>
<reference evidence="12 13" key="1">
    <citation type="submission" date="2007-01" db="EMBL/GenBank/DDBJ databases">
        <authorList>
            <person name="Haygood M."/>
            <person name="Podell S."/>
            <person name="Anderson C."/>
            <person name="Hopkinson B."/>
            <person name="Roe K."/>
            <person name="Barbeau K."/>
            <person name="Gaasterland T."/>
            <person name="Ferriera S."/>
            <person name="Johnson J."/>
            <person name="Kravitz S."/>
            <person name="Beeson K."/>
            <person name="Sutton G."/>
            <person name="Rogers Y.-H."/>
            <person name="Friedman R."/>
            <person name="Frazier M."/>
            <person name="Venter J.C."/>
        </authorList>
    </citation>
    <scope>NUCLEOTIDE SEQUENCE [LARGE SCALE GENOMIC DNA]</scope>
    <source>
        <strain evidence="12 13">ATCC 23134</strain>
    </source>
</reference>
<keyword evidence="3 9" id="KW-0479">Metal-binding</keyword>
<dbReference type="FunFam" id="3.40.390.10:FF:000009">
    <property type="entry name" value="Oligopeptidase A"/>
    <property type="match status" value="1"/>
</dbReference>
<dbReference type="PANTHER" id="PTHR43660">
    <property type="entry name" value="DIPEPTIDYL CARBOXYPEPTIDASE"/>
    <property type="match status" value="1"/>
</dbReference>
<organism evidence="12 13">
    <name type="scientific">Microscilla marina ATCC 23134</name>
    <dbReference type="NCBI Taxonomy" id="313606"/>
    <lineage>
        <taxon>Bacteria</taxon>
        <taxon>Pseudomonadati</taxon>
        <taxon>Bacteroidota</taxon>
        <taxon>Cytophagia</taxon>
        <taxon>Cytophagales</taxon>
        <taxon>Microscillaceae</taxon>
        <taxon>Microscilla</taxon>
    </lineage>
</organism>
<dbReference type="PANTHER" id="PTHR43660:SF1">
    <property type="entry name" value="DIPEPTIDYL CARBOXYPEPTIDASE"/>
    <property type="match status" value="1"/>
</dbReference>
<dbReference type="Proteomes" id="UP000004095">
    <property type="component" value="Unassembled WGS sequence"/>
</dbReference>
<dbReference type="GO" id="GO:0005829">
    <property type="term" value="C:cytosol"/>
    <property type="evidence" value="ECO:0007669"/>
    <property type="project" value="TreeGrafter"/>
</dbReference>
<dbReference type="InterPro" id="IPR034005">
    <property type="entry name" value="M3A_DCP"/>
</dbReference>
<evidence type="ECO:0000256" key="2">
    <source>
        <dbReference type="ARBA" id="ARBA00022670"/>
    </source>
</evidence>
<dbReference type="SUPFAM" id="SSF55486">
    <property type="entry name" value="Metalloproteases ('zincins'), catalytic domain"/>
    <property type="match status" value="1"/>
</dbReference>
<dbReference type="eggNOG" id="COG0339">
    <property type="taxonomic scope" value="Bacteria"/>
</dbReference>
<evidence type="ECO:0000256" key="6">
    <source>
        <dbReference type="ARBA" id="ARBA00023049"/>
    </source>
</evidence>
<feature type="domain" description="Oligopeptidase A N-terminal" evidence="11">
    <location>
        <begin position="34"/>
        <end position="154"/>
    </location>
</feature>
<dbReference type="InterPro" id="IPR001567">
    <property type="entry name" value="Pept_M3A_M3B_dom"/>
</dbReference>
<dbReference type="InterPro" id="IPR024079">
    <property type="entry name" value="MetalloPept_cat_dom_sf"/>
</dbReference>
<dbReference type="EC" id="3.4.24.70" evidence="8"/>
<evidence type="ECO:0000259" key="11">
    <source>
        <dbReference type="Pfam" id="PF19310"/>
    </source>
</evidence>
<comment type="similarity">
    <text evidence="1 9">Belongs to the peptidase M3 family.</text>
</comment>
<comment type="caution">
    <text evidence="12">The sequence shown here is derived from an EMBL/GenBank/DDBJ whole genome shotgun (WGS) entry which is preliminary data.</text>
</comment>
<dbReference type="InterPro" id="IPR045090">
    <property type="entry name" value="Pept_M3A_M3B"/>
</dbReference>
<keyword evidence="4 9" id="KW-0378">Hydrolase</keyword>
<keyword evidence="6 9" id="KW-0482">Metalloprotease</keyword>
<evidence type="ECO:0000256" key="1">
    <source>
        <dbReference type="ARBA" id="ARBA00006040"/>
    </source>
</evidence>
<dbReference type="GO" id="GO:0046872">
    <property type="term" value="F:metal ion binding"/>
    <property type="evidence" value="ECO:0007669"/>
    <property type="project" value="UniProtKB-UniRule"/>
</dbReference>
<sequence>MSMNPFLEKFDTPFETVPFDKIKTEHFKPAIEAAMTEGKAEVKAITDNAEAPTFVNTVEALERAGSKVNIVAGVLSNLNSAETSPEIQELAKDIFPMITEYGNDILLDEALFARIKAVYEQKEALSLSAEQTTLLDKTYKSFVRNGANLNDTDKQKLREIDVALSKLSVQFGQNVLADTNAYTMHLTDEADLEGLPDQVREAAAMTAKQMEKEGWVFTLQYPSYVPFMTYASKRELREKLAKAYAKRGCQGNDNDNQKIVKDFARLRYERANLLGYATHADFVLEQRMASTPKVVENFLNDLLKHAKPAADKEMQELVSYAKKLDGIEEMQRWDYAYYSEKLKKEKFNIDDEMLKPYFELDKVIEGIFAVAKKLYGLNFKANADIPVYHPEVKAYEVEDEEGRHVSVFYADFFPREGKRNGAWMTSFRGQKVVNEEEQRPHVSIVCNFTKPTETRPSLLTFNEVLTFFHEFGHALHGMLASGNYESLSGTHVYWDFVELPSQIMENWVFEKETLDIFAQHYKTGESIPADLIQRIKDSANYMQGYQTVRQISFGRLDMAWHAQDPRNVGDIATFEREVGEETRLFPESKENNSMSCGFSHIFAGGYSAGYYSYKWAEVLDADAYEYFQENGIFDSKTAQSFKDNILAKGGSEHPMVLYKRFRGKEPSPEALLRRAGLIESK</sequence>
<evidence type="ECO:0000256" key="3">
    <source>
        <dbReference type="ARBA" id="ARBA00022723"/>
    </source>
</evidence>
<name>A1ZKC1_MICM2</name>
<evidence type="ECO:0000313" key="12">
    <source>
        <dbReference type="EMBL" id="EAY29147.1"/>
    </source>
</evidence>
<dbReference type="Gene3D" id="1.10.1370.10">
    <property type="entry name" value="Neurolysin, domain 3"/>
    <property type="match status" value="1"/>
</dbReference>
<protein>
    <recommendedName>
        <fullName evidence="8">oligopeptidase A</fullName>
        <ecNumber evidence="8">3.4.24.70</ecNumber>
    </recommendedName>
</protein>
<dbReference type="CDD" id="cd06456">
    <property type="entry name" value="M3A_DCP"/>
    <property type="match status" value="1"/>
</dbReference>
<dbReference type="GO" id="GO:0006508">
    <property type="term" value="P:proteolysis"/>
    <property type="evidence" value="ECO:0007669"/>
    <property type="project" value="UniProtKB-KW"/>
</dbReference>
<dbReference type="InterPro" id="IPR045666">
    <property type="entry name" value="OpdA_N"/>
</dbReference>
<comment type="cofactor">
    <cofactor evidence="9">
        <name>Zn(2+)</name>
        <dbReference type="ChEBI" id="CHEBI:29105"/>
    </cofactor>
    <text evidence="9">Binds 1 zinc ion.</text>
</comment>
<dbReference type="GO" id="GO:0004180">
    <property type="term" value="F:carboxypeptidase activity"/>
    <property type="evidence" value="ECO:0007669"/>
    <property type="project" value="TreeGrafter"/>
</dbReference>
<evidence type="ECO:0000256" key="9">
    <source>
        <dbReference type="RuleBase" id="RU003435"/>
    </source>
</evidence>
<evidence type="ECO:0000256" key="5">
    <source>
        <dbReference type="ARBA" id="ARBA00022833"/>
    </source>
</evidence>
<gene>
    <name evidence="12" type="ORF">M23134_02338</name>
</gene>
<accession>A1ZKC1</accession>
<dbReference type="GO" id="GO:0004222">
    <property type="term" value="F:metalloendopeptidase activity"/>
    <property type="evidence" value="ECO:0007669"/>
    <property type="project" value="UniProtKB-EC"/>
</dbReference>
<evidence type="ECO:0000313" key="13">
    <source>
        <dbReference type="Proteomes" id="UP000004095"/>
    </source>
</evidence>
<evidence type="ECO:0000256" key="8">
    <source>
        <dbReference type="ARBA" id="ARBA00026100"/>
    </source>
</evidence>
<dbReference type="Pfam" id="PF19310">
    <property type="entry name" value="TOP_N"/>
    <property type="match status" value="1"/>
</dbReference>
<dbReference type="AlphaFoldDB" id="A1ZKC1"/>
<evidence type="ECO:0000259" key="10">
    <source>
        <dbReference type="Pfam" id="PF01432"/>
    </source>
</evidence>
<dbReference type="EMBL" id="AAWS01000012">
    <property type="protein sequence ID" value="EAY29147.1"/>
    <property type="molecule type" value="Genomic_DNA"/>
</dbReference>
<dbReference type="InterPro" id="IPR024077">
    <property type="entry name" value="Neurolysin/TOP_dom2"/>
</dbReference>
<proteinExistence type="inferred from homology"/>
<evidence type="ECO:0000256" key="7">
    <source>
        <dbReference type="ARBA" id="ARBA00024603"/>
    </source>
</evidence>
<evidence type="ECO:0000256" key="4">
    <source>
        <dbReference type="ARBA" id="ARBA00022801"/>
    </source>
</evidence>
<feature type="domain" description="Peptidase M3A/M3B catalytic" evidence="10">
    <location>
        <begin position="227"/>
        <end position="676"/>
    </location>
</feature>
<keyword evidence="13" id="KW-1185">Reference proteome</keyword>
<dbReference type="Gene3D" id="3.40.390.10">
    <property type="entry name" value="Collagenase (Catalytic Domain)"/>
    <property type="match status" value="1"/>
</dbReference>
<keyword evidence="2 9" id="KW-0645">Protease</keyword>